<dbReference type="AlphaFoldDB" id="A0A4Y2IDG9"/>
<name>A0A4Y2IDG9_ARAVE</name>
<reference evidence="1 2" key="1">
    <citation type="journal article" date="2019" name="Sci. Rep.">
        <title>Orb-weaving spider Araneus ventricosus genome elucidates the spidroin gene catalogue.</title>
        <authorList>
            <person name="Kono N."/>
            <person name="Nakamura H."/>
            <person name="Ohtoshi R."/>
            <person name="Moran D.A.P."/>
            <person name="Shinohara A."/>
            <person name="Yoshida Y."/>
            <person name="Fujiwara M."/>
            <person name="Mori M."/>
            <person name="Tomita M."/>
            <person name="Arakawa K."/>
        </authorList>
    </citation>
    <scope>NUCLEOTIDE SEQUENCE [LARGE SCALE GENOMIC DNA]</scope>
</reference>
<accession>A0A4Y2IDG9</accession>
<dbReference type="Proteomes" id="UP000499080">
    <property type="component" value="Unassembled WGS sequence"/>
</dbReference>
<evidence type="ECO:0000313" key="1">
    <source>
        <dbReference type="EMBL" id="GBM75665.1"/>
    </source>
</evidence>
<organism evidence="1 2">
    <name type="scientific">Araneus ventricosus</name>
    <name type="common">Orbweaver spider</name>
    <name type="synonym">Epeira ventricosa</name>
    <dbReference type="NCBI Taxonomy" id="182803"/>
    <lineage>
        <taxon>Eukaryota</taxon>
        <taxon>Metazoa</taxon>
        <taxon>Ecdysozoa</taxon>
        <taxon>Arthropoda</taxon>
        <taxon>Chelicerata</taxon>
        <taxon>Arachnida</taxon>
        <taxon>Araneae</taxon>
        <taxon>Araneomorphae</taxon>
        <taxon>Entelegynae</taxon>
        <taxon>Araneoidea</taxon>
        <taxon>Araneidae</taxon>
        <taxon>Araneus</taxon>
    </lineage>
</organism>
<comment type="caution">
    <text evidence="1">The sequence shown here is derived from an EMBL/GenBank/DDBJ whole genome shotgun (WGS) entry which is preliminary data.</text>
</comment>
<sequence length="125" mass="14480">MLQYKSNACENILCVLFNDIPIHELHPTVIHLNVHLQNCQKVYFTTRNAALRAEAPEEVTLTSFFRLCIQDEFAHTLLHYEIPKYYTFNNGNETWQRRKQGQAVLEEAEIRSSDYLGGVRGPSNP</sequence>
<dbReference type="EMBL" id="BGPR01002571">
    <property type="protein sequence ID" value="GBM75665.1"/>
    <property type="molecule type" value="Genomic_DNA"/>
</dbReference>
<gene>
    <name evidence="1" type="ORF">AVEN_269893_1</name>
</gene>
<evidence type="ECO:0000313" key="2">
    <source>
        <dbReference type="Proteomes" id="UP000499080"/>
    </source>
</evidence>
<protein>
    <submittedName>
        <fullName evidence="1">Uncharacterized protein</fullName>
    </submittedName>
</protein>
<proteinExistence type="predicted"/>
<keyword evidence="2" id="KW-1185">Reference proteome</keyword>